<evidence type="ECO:0000259" key="15">
    <source>
        <dbReference type="PROSITE" id="PS50046"/>
    </source>
</evidence>
<dbReference type="AlphaFoldDB" id="A0AA37MGI1"/>
<dbReference type="InterPro" id="IPR003018">
    <property type="entry name" value="GAF"/>
</dbReference>
<dbReference type="Pfam" id="PF07536">
    <property type="entry name" value="HWE_HK"/>
    <property type="match status" value="1"/>
</dbReference>
<keyword evidence="14" id="KW-0175">Coiled coil</keyword>
<evidence type="ECO:0000256" key="13">
    <source>
        <dbReference type="PROSITE-ProRule" id="PRU00169"/>
    </source>
</evidence>
<evidence type="ECO:0000256" key="12">
    <source>
        <dbReference type="ARBA" id="ARBA00023170"/>
    </source>
</evidence>
<dbReference type="GO" id="GO:0009584">
    <property type="term" value="P:detection of visible light"/>
    <property type="evidence" value="ECO:0007669"/>
    <property type="project" value="InterPro"/>
</dbReference>
<dbReference type="PANTHER" id="PTHR41523">
    <property type="entry name" value="TWO-COMPONENT SYSTEM SENSOR PROTEIN"/>
    <property type="match status" value="1"/>
</dbReference>
<name>A0AA37MGI1_9HYPH</name>
<dbReference type="InterPro" id="IPR001584">
    <property type="entry name" value="Integrase_cat-core"/>
</dbReference>
<protein>
    <recommendedName>
        <fullName evidence="3">Blue-light-activated histidine kinase</fullName>
        <ecNumber evidence="2">2.7.13.3</ecNumber>
    </recommendedName>
</protein>
<dbReference type="InterPro" id="IPR013515">
    <property type="entry name" value="Phytochrome_cen-reg"/>
</dbReference>
<dbReference type="Gene3D" id="3.30.420.10">
    <property type="entry name" value="Ribonuclease H-like superfamily/Ribonuclease H"/>
    <property type="match status" value="1"/>
</dbReference>
<dbReference type="SUPFAM" id="SSF53098">
    <property type="entry name" value="Ribonuclease H-like"/>
    <property type="match status" value="1"/>
</dbReference>
<dbReference type="InterPro" id="IPR001789">
    <property type="entry name" value="Sig_transdc_resp-reg_receiver"/>
</dbReference>
<dbReference type="InterPro" id="IPR011102">
    <property type="entry name" value="Sig_transdc_His_kinase_HWE"/>
</dbReference>
<dbReference type="SMART" id="SM00911">
    <property type="entry name" value="HWE_HK"/>
    <property type="match status" value="1"/>
</dbReference>
<dbReference type="Pfam" id="PF00360">
    <property type="entry name" value="PHY"/>
    <property type="match status" value="1"/>
</dbReference>
<evidence type="ECO:0000256" key="9">
    <source>
        <dbReference type="ARBA" id="ARBA00022777"/>
    </source>
</evidence>
<dbReference type="Gene3D" id="3.30.450.20">
    <property type="entry name" value="PAS domain"/>
    <property type="match status" value="1"/>
</dbReference>
<dbReference type="EC" id="2.7.13.3" evidence="2"/>
<evidence type="ECO:0000256" key="7">
    <source>
        <dbReference type="ARBA" id="ARBA00022679"/>
    </source>
</evidence>
<evidence type="ECO:0000259" key="16">
    <source>
        <dbReference type="PROSITE" id="PS50110"/>
    </source>
</evidence>
<dbReference type="GO" id="GO:0006355">
    <property type="term" value="P:regulation of DNA-templated transcription"/>
    <property type="evidence" value="ECO:0007669"/>
    <property type="project" value="InterPro"/>
</dbReference>
<dbReference type="PROSITE" id="PS50110">
    <property type="entry name" value="RESPONSE_REGULATORY"/>
    <property type="match status" value="1"/>
</dbReference>
<dbReference type="InterPro" id="IPR001294">
    <property type="entry name" value="Phytochrome"/>
</dbReference>
<dbReference type="SMART" id="SM00448">
    <property type="entry name" value="REC"/>
    <property type="match status" value="1"/>
</dbReference>
<feature type="domain" description="Phytochrome chromophore attachment site" evidence="15">
    <location>
        <begin position="348"/>
        <end position="505"/>
    </location>
</feature>
<feature type="coiled-coil region" evidence="14">
    <location>
        <begin position="700"/>
        <end position="727"/>
    </location>
</feature>
<dbReference type="SUPFAM" id="SSF55785">
    <property type="entry name" value="PYP-like sensor domain (PAS domain)"/>
    <property type="match status" value="1"/>
</dbReference>
<evidence type="ECO:0000256" key="10">
    <source>
        <dbReference type="ARBA" id="ARBA00022840"/>
    </source>
</evidence>
<gene>
    <name evidence="18" type="ORF">NBEOAGPD_4928</name>
</gene>
<dbReference type="InterPro" id="IPR000014">
    <property type="entry name" value="PAS"/>
</dbReference>
<keyword evidence="9" id="KW-0418">Kinase</keyword>
<dbReference type="InterPro" id="IPR036890">
    <property type="entry name" value="HATPase_C_sf"/>
</dbReference>
<feature type="modified residue" description="4-aspartylphosphate" evidence="13">
    <location>
        <position position="987"/>
    </location>
</feature>
<dbReference type="PROSITE" id="PS50046">
    <property type="entry name" value="PHYTOCHROME_2"/>
    <property type="match status" value="1"/>
</dbReference>
<keyword evidence="11" id="KW-0157">Chromophore</keyword>
<dbReference type="InterPro" id="IPR035965">
    <property type="entry name" value="PAS-like_dom_sf"/>
</dbReference>
<dbReference type="InterPro" id="IPR029016">
    <property type="entry name" value="GAF-like_dom_sf"/>
</dbReference>
<evidence type="ECO:0000256" key="5">
    <source>
        <dbReference type="ARBA" id="ARBA00022553"/>
    </source>
</evidence>
<dbReference type="SUPFAM" id="SSF52172">
    <property type="entry name" value="CheY-like"/>
    <property type="match status" value="1"/>
</dbReference>
<dbReference type="Pfam" id="PF13683">
    <property type="entry name" value="rve_3"/>
    <property type="match status" value="1"/>
</dbReference>
<evidence type="ECO:0000259" key="17">
    <source>
        <dbReference type="PROSITE" id="PS50994"/>
    </source>
</evidence>
<dbReference type="Gene3D" id="3.40.50.2300">
    <property type="match status" value="1"/>
</dbReference>
<dbReference type="SMART" id="SM00065">
    <property type="entry name" value="GAF"/>
    <property type="match status" value="1"/>
</dbReference>
<keyword evidence="4" id="KW-0600">Photoreceptor protein</keyword>
<dbReference type="GO" id="GO:0004673">
    <property type="term" value="F:protein histidine kinase activity"/>
    <property type="evidence" value="ECO:0007669"/>
    <property type="project" value="UniProtKB-EC"/>
</dbReference>
<dbReference type="PANTHER" id="PTHR41523:SF8">
    <property type="entry name" value="ETHYLENE RESPONSE SENSOR PROTEIN"/>
    <property type="match status" value="1"/>
</dbReference>
<evidence type="ECO:0000313" key="19">
    <source>
        <dbReference type="Proteomes" id="UP001055108"/>
    </source>
</evidence>
<evidence type="ECO:0000256" key="4">
    <source>
        <dbReference type="ARBA" id="ARBA00022543"/>
    </source>
</evidence>
<dbReference type="EMBL" id="BPQM01000152">
    <property type="protein sequence ID" value="GJD81674.1"/>
    <property type="molecule type" value="Genomic_DNA"/>
</dbReference>
<accession>A0AA37MGI1</accession>
<evidence type="ECO:0000256" key="11">
    <source>
        <dbReference type="ARBA" id="ARBA00022991"/>
    </source>
</evidence>
<sequence length="1049" mass="115622">MARRIDSLGVIEALADAMCLHGIPEHIRCDNGPEMISKALRNWVAKTGRQIQYIAPGSPWENGYCESFNGKLRDECLRQEIFYSLKEDRIVIGLWQKTYNRIRPHSSLGYQPPAPVSYPDLAFRLPRGSGHAVAYQLARSEIPVSSHGRNQPLVTVCRQIDGRGVLPHLAYVPQVSDVPLPALELVPQAPGNVPPCNFHRSELDRGMTTPPPVDLSSCDREPIHILGAVQCFGFLVAVSPDWIVTHASVNAPRWLGRPVEDLLGRPLDAILDGETIHLLRGHLQTLRGPDAVDRIFSLRLVADHPTFDVALHISGNTIVIEAEPSTPEHLNAGNLVRNMVSRLQQTVDFDPLCREAARQMRALTGFDRVMVYRFAPDGSGEVIAEAVRSGLDRYLGLHYPASDIPKQARALYERSWLRIIADVDGPGAAIMPPRNPEGEPLDLSLSTLRTVSPIHLEYLRNMGVAASMSVSILRNGRLWGLFACHHTEPRHISLERRTAAELFGQMFSWILESREREIVAAQEARSREIHTRLMSAMASGGTSLEAMSEFADELSGIVACDGLGLWVNGEITLQGATPTKEEFTGLVRFLNRTAASQVYATDEIGRFHEPGRDFSERAAGILAVPVSRTPRDFLVFFRSEVARTVTWAGNPEKPASLGPNGMRLTPRKSFAAWREVVRGRSLPWSDVEIRTAEALRVTLLEVILRLTDSAERERREAQERQELLIAELNHRVRNILNLIRGVVTQSRAHADDPAAFVEVVGSRIQALARAHDQVTSGNWGPGSLRDLILLEAGAYLGAKADRVKLSGTDVLLDPQAFTTLALVVHELMTNSAKYGALCDSTGLVKVRWERDAFDHLVLHWCESGGPAVQAPARRGFGTTLIERSIPYELKGEAEVRYELSGLRARFTVPPAFVRAAQPREVRPIDREHIATIRLEGTVLVVEDNMIIALEAEEVLTALGATSVDMASSVREALRLIEAAPPDRALLDVNLGSETSVAVARKLADLGIPYAFTTGYGESFKIPPDLGTVPVIKKPYDADALRRAFVAAAL</sequence>
<keyword evidence="6" id="KW-0716">Sensory transduction</keyword>
<dbReference type="Pfam" id="PF08446">
    <property type="entry name" value="PAS_2"/>
    <property type="match status" value="1"/>
</dbReference>
<comment type="caution">
    <text evidence="18">The sequence shown here is derived from an EMBL/GenBank/DDBJ whole genome shotgun (WGS) entry which is preliminary data.</text>
</comment>
<dbReference type="CDD" id="cd00130">
    <property type="entry name" value="PAS"/>
    <property type="match status" value="1"/>
</dbReference>
<dbReference type="Gene3D" id="3.30.450.270">
    <property type="match status" value="1"/>
</dbReference>
<organism evidence="18 19">
    <name type="scientific">Methylobacterium gregans</name>
    <dbReference type="NCBI Taxonomy" id="374424"/>
    <lineage>
        <taxon>Bacteria</taxon>
        <taxon>Pseudomonadati</taxon>
        <taxon>Pseudomonadota</taxon>
        <taxon>Alphaproteobacteria</taxon>
        <taxon>Hyphomicrobiales</taxon>
        <taxon>Methylobacteriaceae</taxon>
        <taxon>Methylobacterium</taxon>
    </lineage>
</organism>
<keyword evidence="8" id="KW-0547">Nucleotide-binding</keyword>
<keyword evidence="5 13" id="KW-0597">Phosphoprotein</keyword>
<feature type="domain" description="Integrase catalytic" evidence="17">
    <location>
        <begin position="1"/>
        <end position="120"/>
    </location>
</feature>
<evidence type="ECO:0000313" key="18">
    <source>
        <dbReference type="EMBL" id="GJD81674.1"/>
    </source>
</evidence>
<dbReference type="InterPro" id="IPR016132">
    <property type="entry name" value="Phyto_chromo_attachment"/>
</dbReference>
<dbReference type="Pfam" id="PF00072">
    <property type="entry name" value="Response_reg"/>
    <property type="match status" value="1"/>
</dbReference>
<dbReference type="GO" id="GO:0015074">
    <property type="term" value="P:DNA integration"/>
    <property type="evidence" value="ECO:0007669"/>
    <property type="project" value="InterPro"/>
</dbReference>
<dbReference type="Gene3D" id="3.30.565.10">
    <property type="entry name" value="Histidine kinase-like ATPase, C-terminal domain"/>
    <property type="match status" value="1"/>
</dbReference>
<feature type="domain" description="Response regulatory" evidence="16">
    <location>
        <begin position="937"/>
        <end position="1048"/>
    </location>
</feature>
<evidence type="ECO:0000256" key="1">
    <source>
        <dbReference type="ARBA" id="ARBA00000085"/>
    </source>
</evidence>
<dbReference type="InterPro" id="IPR011006">
    <property type="entry name" value="CheY-like_superfamily"/>
</dbReference>
<proteinExistence type="predicted"/>
<evidence type="ECO:0000256" key="3">
    <source>
        <dbReference type="ARBA" id="ARBA00021740"/>
    </source>
</evidence>
<evidence type="ECO:0000256" key="14">
    <source>
        <dbReference type="SAM" id="Coils"/>
    </source>
</evidence>
<keyword evidence="19" id="KW-1185">Reference proteome</keyword>
<dbReference type="GO" id="GO:0005524">
    <property type="term" value="F:ATP binding"/>
    <property type="evidence" value="ECO:0007669"/>
    <property type="project" value="UniProtKB-KW"/>
</dbReference>
<reference evidence="18" key="1">
    <citation type="journal article" date="2016" name="Front. Microbiol.">
        <title>Genome Sequence of the Piezophilic, Mesophilic Sulfate-Reducing Bacterium Desulfovibrio indicus J2T.</title>
        <authorList>
            <person name="Cao J."/>
            <person name="Maignien L."/>
            <person name="Shao Z."/>
            <person name="Alain K."/>
            <person name="Jebbar M."/>
        </authorList>
    </citation>
    <scope>NUCLEOTIDE SEQUENCE</scope>
    <source>
        <strain evidence="18">NBRC 103626</strain>
    </source>
</reference>
<dbReference type="GO" id="GO:0009881">
    <property type="term" value="F:photoreceptor activity"/>
    <property type="evidence" value="ECO:0007669"/>
    <property type="project" value="UniProtKB-KW"/>
</dbReference>
<dbReference type="GO" id="GO:0003676">
    <property type="term" value="F:nucleic acid binding"/>
    <property type="evidence" value="ECO:0007669"/>
    <property type="project" value="InterPro"/>
</dbReference>
<dbReference type="Proteomes" id="UP001055108">
    <property type="component" value="Unassembled WGS sequence"/>
</dbReference>
<evidence type="ECO:0000256" key="2">
    <source>
        <dbReference type="ARBA" id="ARBA00012438"/>
    </source>
</evidence>
<evidence type="ECO:0000256" key="8">
    <source>
        <dbReference type="ARBA" id="ARBA00022741"/>
    </source>
</evidence>
<evidence type="ECO:0000256" key="6">
    <source>
        <dbReference type="ARBA" id="ARBA00022606"/>
    </source>
</evidence>
<dbReference type="Pfam" id="PF01590">
    <property type="entry name" value="GAF"/>
    <property type="match status" value="1"/>
</dbReference>
<keyword evidence="12" id="KW-0675">Receptor</keyword>
<dbReference type="PROSITE" id="PS50994">
    <property type="entry name" value="INTEGRASE"/>
    <property type="match status" value="1"/>
</dbReference>
<dbReference type="InterPro" id="IPR013654">
    <property type="entry name" value="PAS_2"/>
</dbReference>
<comment type="catalytic activity">
    <reaction evidence="1">
        <text>ATP + protein L-histidine = ADP + protein N-phospho-L-histidine.</text>
        <dbReference type="EC" id="2.7.13.3"/>
    </reaction>
</comment>
<keyword evidence="10" id="KW-0067">ATP-binding</keyword>
<dbReference type="InterPro" id="IPR043150">
    <property type="entry name" value="Phytochrome_PHY_sf"/>
</dbReference>
<dbReference type="SUPFAM" id="SSF55781">
    <property type="entry name" value="GAF domain-like"/>
    <property type="match status" value="2"/>
</dbReference>
<dbReference type="GO" id="GO:0000160">
    <property type="term" value="P:phosphorelay signal transduction system"/>
    <property type="evidence" value="ECO:0007669"/>
    <property type="project" value="InterPro"/>
</dbReference>
<dbReference type="InterPro" id="IPR036397">
    <property type="entry name" value="RNaseH_sf"/>
</dbReference>
<dbReference type="PRINTS" id="PR01033">
    <property type="entry name" value="PHYTOCHROME"/>
</dbReference>
<dbReference type="Gene3D" id="3.30.450.40">
    <property type="match status" value="1"/>
</dbReference>
<reference evidence="18" key="2">
    <citation type="submission" date="2021-08" db="EMBL/GenBank/DDBJ databases">
        <authorList>
            <person name="Tani A."/>
            <person name="Ola A."/>
            <person name="Ogura Y."/>
            <person name="Katsura K."/>
            <person name="Hayashi T."/>
        </authorList>
    </citation>
    <scope>NUCLEOTIDE SEQUENCE</scope>
    <source>
        <strain evidence="18">NBRC 103626</strain>
    </source>
</reference>
<dbReference type="InterPro" id="IPR012337">
    <property type="entry name" value="RNaseH-like_sf"/>
</dbReference>
<keyword evidence="7" id="KW-0808">Transferase</keyword>